<dbReference type="AlphaFoldDB" id="A0AAV6IQ32"/>
<dbReference type="Pfam" id="PF07800">
    <property type="entry name" value="DUF1644"/>
    <property type="match status" value="2"/>
</dbReference>
<evidence type="ECO:0000313" key="2">
    <source>
        <dbReference type="EMBL" id="KAG5530050.1"/>
    </source>
</evidence>
<proteinExistence type="predicted"/>
<sequence>MPKEATVPTLSFDQSTASPYLSPAKIAKMNIYLIKFIQVVHSIKRDKEEVRCSICLERPHNAVLLQCPNVEEGCHSYMCHTNNRDSNCFSQFRNSTPTLSCPQCKGEVNSWFVLKADRIFMNSRPTRCSVETCEFTGTYLELVNHSILEHPLVREKISVPSGYHGVPARASEPSITFLNGSDLWREKRERKRWVSGERGFQSEPSKSVSDGSDAPSGYHVRYTRSALKNHSSVRPSVVDPVCKMRLERERDLEALSALHLS</sequence>
<gene>
    <name evidence="2" type="ORF">RHGRI_030420</name>
</gene>
<protein>
    <recommendedName>
        <fullName evidence="4">RING-type domain-containing protein</fullName>
    </recommendedName>
</protein>
<dbReference type="EMBL" id="JACTNZ010000010">
    <property type="protein sequence ID" value="KAG5530050.1"/>
    <property type="molecule type" value="Genomic_DNA"/>
</dbReference>
<dbReference type="Proteomes" id="UP000823749">
    <property type="component" value="Chromosome 10"/>
</dbReference>
<keyword evidence="3" id="KW-1185">Reference proteome</keyword>
<dbReference type="InterPro" id="IPR013083">
    <property type="entry name" value="Znf_RING/FYVE/PHD"/>
</dbReference>
<accession>A0AAV6IQ32</accession>
<name>A0AAV6IQ32_9ERIC</name>
<dbReference type="InterPro" id="IPR012866">
    <property type="entry name" value="DUF1644"/>
</dbReference>
<comment type="caution">
    <text evidence="2">The sequence shown here is derived from an EMBL/GenBank/DDBJ whole genome shotgun (WGS) entry which is preliminary data.</text>
</comment>
<reference evidence="2" key="1">
    <citation type="submission" date="2020-08" db="EMBL/GenBank/DDBJ databases">
        <title>Plant Genome Project.</title>
        <authorList>
            <person name="Zhang R.-G."/>
        </authorList>
    </citation>
    <scope>NUCLEOTIDE SEQUENCE</scope>
    <source>
        <strain evidence="2">WSP0</strain>
        <tissue evidence="2">Leaf</tissue>
    </source>
</reference>
<feature type="region of interest" description="Disordered" evidence="1">
    <location>
        <begin position="195"/>
        <end position="216"/>
    </location>
</feature>
<dbReference type="Gene3D" id="3.30.40.10">
    <property type="entry name" value="Zinc/RING finger domain, C3HC4 (zinc finger)"/>
    <property type="match status" value="1"/>
</dbReference>
<dbReference type="PANTHER" id="PTHR31197:SF5">
    <property type="entry name" value="OS01G0612600 PROTEIN"/>
    <property type="match status" value="1"/>
</dbReference>
<evidence type="ECO:0008006" key="4">
    <source>
        <dbReference type="Google" id="ProtNLM"/>
    </source>
</evidence>
<organism evidence="2 3">
    <name type="scientific">Rhododendron griersonianum</name>
    <dbReference type="NCBI Taxonomy" id="479676"/>
    <lineage>
        <taxon>Eukaryota</taxon>
        <taxon>Viridiplantae</taxon>
        <taxon>Streptophyta</taxon>
        <taxon>Embryophyta</taxon>
        <taxon>Tracheophyta</taxon>
        <taxon>Spermatophyta</taxon>
        <taxon>Magnoliopsida</taxon>
        <taxon>eudicotyledons</taxon>
        <taxon>Gunneridae</taxon>
        <taxon>Pentapetalae</taxon>
        <taxon>asterids</taxon>
        <taxon>Ericales</taxon>
        <taxon>Ericaceae</taxon>
        <taxon>Ericoideae</taxon>
        <taxon>Rhodoreae</taxon>
        <taxon>Rhododendron</taxon>
    </lineage>
</organism>
<evidence type="ECO:0000256" key="1">
    <source>
        <dbReference type="SAM" id="MobiDB-lite"/>
    </source>
</evidence>
<dbReference type="PANTHER" id="PTHR31197">
    <property type="entry name" value="OS01G0612600 PROTEIN"/>
    <property type="match status" value="1"/>
</dbReference>
<evidence type="ECO:0000313" key="3">
    <source>
        <dbReference type="Proteomes" id="UP000823749"/>
    </source>
</evidence>